<keyword evidence="4" id="KW-1185">Reference proteome</keyword>
<dbReference type="PANTHER" id="PTHR37536">
    <property type="entry name" value="PUTATIVE (AFU_ORTHOLOGUE AFUA_3G02970)-RELATED"/>
    <property type="match status" value="1"/>
</dbReference>
<name>A0A0A1TNI6_9HYPO</name>
<dbReference type="GO" id="GO:0006508">
    <property type="term" value="P:proteolysis"/>
    <property type="evidence" value="ECO:0007669"/>
    <property type="project" value="InterPro"/>
</dbReference>
<dbReference type="GO" id="GO:0070007">
    <property type="term" value="F:glutamic-type endopeptidase activity"/>
    <property type="evidence" value="ECO:0007669"/>
    <property type="project" value="InterPro"/>
</dbReference>
<dbReference type="InterPro" id="IPR038656">
    <property type="entry name" value="Peptidase_G1_sf"/>
</dbReference>
<dbReference type="HOGENOM" id="CLU_066466_0_0_1"/>
<evidence type="ECO:0000256" key="2">
    <source>
        <dbReference type="SAM" id="SignalP"/>
    </source>
</evidence>
<feature type="signal peptide" evidence="2">
    <location>
        <begin position="1"/>
        <end position="16"/>
    </location>
</feature>
<dbReference type="PRINTS" id="PR00977">
    <property type="entry name" value="SCYTLDPTASE"/>
</dbReference>
<dbReference type="InterPro" id="IPR000250">
    <property type="entry name" value="Peptidase_G1"/>
</dbReference>
<feature type="active site" description="Proton acceptor" evidence="1">
    <location>
        <position position="202"/>
    </location>
</feature>
<dbReference type="SUPFAM" id="SSF49899">
    <property type="entry name" value="Concanavalin A-like lectins/glucanases"/>
    <property type="match status" value="1"/>
</dbReference>
<dbReference type="OrthoDB" id="4936578at2759"/>
<dbReference type="EMBL" id="CDHN01000004">
    <property type="protein sequence ID" value="CEJ92082.1"/>
    <property type="molecule type" value="Genomic_DNA"/>
</dbReference>
<dbReference type="Gene3D" id="2.60.120.700">
    <property type="entry name" value="Peptidase G1"/>
    <property type="match status" value="1"/>
</dbReference>
<dbReference type="AlphaFoldDB" id="A0A0A1TNI6"/>
<dbReference type="PANTHER" id="PTHR37536:SF1">
    <property type="entry name" value="ASPERGILLOPEPSIN, PUTAITVE (AFU_ORTHOLOGUE AFUA_7G01200)"/>
    <property type="match status" value="1"/>
</dbReference>
<dbReference type="Pfam" id="PF01828">
    <property type="entry name" value="Peptidase_A4"/>
    <property type="match status" value="1"/>
</dbReference>
<dbReference type="InterPro" id="IPR013320">
    <property type="entry name" value="ConA-like_dom_sf"/>
</dbReference>
<evidence type="ECO:0000313" key="3">
    <source>
        <dbReference type="EMBL" id="CEJ92082.1"/>
    </source>
</evidence>
<organism evidence="3 4">
    <name type="scientific">[Torrubiella] hemipterigena</name>
    <dbReference type="NCBI Taxonomy" id="1531966"/>
    <lineage>
        <taxon>Eukaryota</taxon>
        <taxon>Fungi</taxon>
        <taxon>Dikarya</taxon>
        <taxon>Ascomycota</taxon>
        <taxon>Pezizomycotina</taxon>
        <taxon>Sordariomycetes</taxon>
        <taxon>Hypocreomycetidae</taxon>
        <taxon>Hypocreales</taxon>
        <taxon>Clavicipitaceae</taxon>
        <taxon>Clavicipitaceae incertae sedis</taxon>
        <taxon>'Torrubiella' clade</taxon>
    </lineage>
</organism>
<evidence type="ECO:0000256" key="1">
    <source>
        <dbReference type="PIRSR" id="PIRSR600250-50"/>
    </source>
</evidence>
<proteinExistence type="predicted"/>
<dbReference type="STRING" id="1531966.A0A0A1TNI6"/>
<keyword evidence="2" id="KW-0732">Signal</keyword>
<feature type="chain" id="PRO_5001979605" evidence="2">
    <location>
        <begin position="17"/>
        <end position="263"/>
    </location>
</feature>
<dbReference type="CDD" id="cd13426">
    <property type="entry name" value="Peptidase_G1"/>
    <property type="match status" value="1"/>
</dbReference>
<accession>A0A0A1TNI6</accession>
<gene>
    <name evidence="3" type="ORF">VHEMI07759</name>
</gene>
<reference evidence="3 4" key="1">
    <citation type="journal article" date="2015" name="Genome Announc.">
        <title>Draft Genome Sequence and Gene Annotation of the Entomopathogenic Fungus Verticillium hemipterigenum.</title>
        <authorList>
            <person name="Horn F."/>
            <person name="Habel A."/>
            <person name="Scharf D.H."/>
            <person name="Dworschak J."/>
            <person name="Brakhage A.A."/>
            <person name="Guthke R."/>
            <person name="Hertweck C."/>
            <person name="Linde J."/>
        </authorList>
    </citation>
    <scope>NUCLEOTIDE SEQUENCE [LARGE SCALE GENOMIC DNA]</scope>
</reference>
<sequence>MKYAAALTTLLGLAAAAPRSTIVQTSGLELHQRTPAERIALGSRTRHSTRRPAVGDQSNGAAIRYSDNWAGAIKHSKNITRVAGTSAVPNVTGGPSQSGGSSWVGIDGDSCQRAILQTGIDFYVDGTFDAWWEWIPDNTMYFDQPFPLKTGQRIAMEVDASSPKEGIAKLTNLDTGVTVSHTFTKDKTPSALCETDAEWIMEDFLGNLADFGTVTFTDNSASDASGNKFTPAGGDLIEIKDREGNPKTDCSINGDDVSCTYVQ</sequence>
<protein>
    <submittedName>
        <fullName evidence="3">Uncharacterized protein</fullName>
    </submittedName>
</protein>
<evidence type="ECO:0000313" key="4">
    <source>
        <dbReference type="Proteomes" id="UP000039046"/>
    </source>
</evidence>
<dbReference type="Proteomes" id="UP000039046">
    <property type="component" value="Unassembled WGS sequence"/>
</dbReference>